<protein>
    <submittedName>
        <fullName evidence="2">Uncharacterized protein</fullName>
    </submittedName>
</protein>
<dbReference type="AlphaFoldDB" id="R9P139"/>
<proteinExistence type="predicted"/>
<accession>R9P139</accession>
<reference evidence="3" key="1">
    <citation type="journal article" date="2013" name="Genome Announc.">
        <title>Draft genome sequence of the basidiomycetous yeast-like fungus Pseudozyma hubeiensis SY62, which produces an abundant amount of the biosurfactant mannosylerythritol lipids.</title>
        <authorList>
            <person name="Konishi M."/>
            <person name="Hatada Y."/>
            <person name="Horiuchi J."/>
        </authorList>
    </citation>
    <scope>NUCLEOTIDE SEQUENCE [LARGE SCALE GENOMIC DNA]</scope>
    <source>
        <strain evidence="3">SY62</strain>
    </source>
</reference>
<feature type="compositionally biased region" description="Low complexity" evidence="1">
    <location>
        <begin position="68"/>
        <end position="79"/>
    </location>
</feature>
<gene>
    <name evidence="2" type="ORF">PHSY_002561</name>
</gene>
<dbReference type="EMBL" id="DF238788">
    <property type="protein sequence ID" value="GAC94988.1"/>
    <property type="molecule type" value="Genomic_DNA"/>
</dbReference>
<feature type="region of interest" description="Disordered" evidence="1">
    <location>
        <begin position="56"/>
        <end position="79"/>
    </location>
</feature>
<dbReference type="HOGENOM" id="CLU_2607027_0_0_1"/>
<dbReference type="RefSeq" id="XP_012188575.1">
    <property type="nucleotide sequence ID" value="XM_012333185.1"/>
</dbReference>
<organism evidence="2 3">
    <name type="scientific">Pseudozyma hubeiensis (strain SY62)</name>
    <name type="common">Yeast</name>
    <dbReference type="NCBI Taxonomy" id="1305764"/>
    <lineage>
        <taxon>Eukaryota</taxon>
        <taxon>Fungi</taxon>
        <taxon>Dikarya</taxon>
        <taxon>Basidiomycota</taxon>
        <taxon>Ustilaginomycotina</taxon>
        <taxon>Ustilaginomycetes</taxon>
        <taxon>Ustilaginales</taxon>
        <taxon>Ustilaginaceae</taxon>
        <taxon>Pseudozyma</taxon>
    </lineage>
</organism>
<sequence>MLGCAETNSYRNHTPLLRFTRAQFGLKSFGARDIAGIKPLDLLRYARRTRRTNRKFLPWERHSNQTGSLLPHASPSAAS</sequence>
<evidence type="ECO:0000313" key="2">
    <source>
        <dbReference type="EMBL" id="GAC94988.1"/>
    </source>
</evidence>
<evidence type="ECO:0000256" key="1">
    <source>
        <dbReference type="SAM" id="MobiDB-lite"/>
    </source>
</evidence>
<dbReference type="GeneID" id="24107854"/>
<evidence type="ECO:0000313" key="3">
    <source>
        <dbReference type="Proteomes" id="UP000014071"/>
    </source>
</evidence>
<keyword evidence="3" id="KW-1185">Reference proteome</keyword>
<name>R9P139_PSEHS</name>
<dbReference type="Proteomes" id="UP000014071">
    <property type="component" value="Unassembled WGS sequence"/>
</dbReference>